<proteinExistence type="evidence at transcript level"/>
<dbReference type="SUPFAM" id="SSF54171">
    <property type="entry name" value="DNA-binding domain"/>
    <property type="match status" value="1"/>
</dbReference>
<dbReference type="FunFam" id="3.30.730.10:FF:000001">
    <property type="entry name" value="Ethylene-responsive transcription factor 2"/>
    <property type="match status" value="1"/>
</dbReference>
<dbReference type="GO" id="GO:0003677">
    <property type="term" value="F:DNA binding"/>
    <property type="evidence" value="ECO:0007669"/>
    <property type="project" value="UniProtKB-KW"/>
</dbReference>
<keyword evidence="5" id="KW-0804">Transcription</keyword>
<dbReference type="CDD" id="cd00018">
    <property type="entry name" value="AP2"/>
    <property type="match status" value="1"/>
</dbReference>
<feature type="compositionally biased region" description="Pro residues" evidence="7">
    <location>
        <begin position="24"/>
        <end position="34"/>
    </location>
</feature>
<feature type="domain" description="AP2/ERF" evidence="8">
    <location>
        <begin position="154"/>
        <end position="211"/>
    </location>
</feature>
<dbReference type="EMBL" id="KF278727">
    <property type="protein sequence ID" value="AHA93901.1"/>
    <property type="molecule type" value="mRNA"/>
</dbReference>
<evidence type="ECO:0000259" key="8">
    <source>
        <dbReference type="PROSITE" id="PS51032"/>
    </source>
</evidence>
<keyword evidence="4" id="KW-0238">DNA-binding</keyword>
<keyword evidence="2" id="KW-0611">Plant defense</keyword>
<reference evidence="9" key="2">
    <citation type="submission" date="2013-06" db="EMBL/GenBank/DDBJ databases">
        <authorList>
            <person name="Lima A.A."/>
            <person name="Sagio S.A."/>
            <person name="Chalfun A.Jr."/>
            <person name="Paiva L.V."/>
        </authorList>
    </citation>
    <scope>NUCLEOTIDE SEQUENCE</scope>
</reference>
<evidence type="ECO:0000256" key="2">
    <source>
        <dbReference type="ARBA" id="ARBA00022821"/>
    </source>
</evidence>
<dbReference type="InterPro" id="IPR044808">
    <property type="entry name" value="ERF_plant"/>
</dbReference>
<reference evidence="9" key="1">
    <citation type="journal article" date="2011" name="Genet. Mol. Res.">
        <title>In silico characterization of putative members of the coffee (Coffea arabica) ethylene signaling pathway.</title>
        <authorList>
            <person name="Lima A.A."/>
            <person name="Sagio S.A."/>
            <person name="Chalfun-Junior A."/>
            <person name="Paiva L.V."/>
        </authorList>
    </citation>
    <scope>NUCLEOTIDE SEQUENCE</scope>
</reference>
<comment type="subcellular location">
    <subcellularLocation>
        <location evidence="1">Nucleus</location>
    </subcellularLocation>
</comment>
<dbReference type="InterPro" id="IPR016177">
    <property type="entry name" value="DNA-bd_dom_sf"/>
</dbReference>
<organism evidence="9">
    <name type="scientific">Coffea arabica</name>
    <name type="common">Arabian coffee</name>
    <dbReference type="NCBI Taxonomy" id="13443"/>
    <lineage>
        <taxon>Eukaryota</taxon>
        <taxon>Viridiplantae</taxon>
        <taxon>Streptophyta</taxon>
        <taxon>Embryophyta</taxon>
        <taxon>Tracheophyta</taxon>
        <taxon>Spermatophyta</taxon>
        <taxon>Magnoliopsida</taxon>
        <taxon>eudicotyledons</taxon>
        <taxon>Gunneridae</taxon>
        <taxon>Pentapetalae</taxon>
        <taxon>asterids</taxon>
        <taxon>lamiids</taxon>
        <taxon>Gentianales</taxon>
        <taxon>Rubiaceae</taxon>
        <taxon>Ixoroideae</taxon>
        <taxon>Gardenieae complex</taxon>
        <taxon>Bertiereae - Coffeeae clade</taxon>
        <taxon>Coffeeae</taxon>
        <taxon>Coffea</taxon>
    </lineage>
</organism>
<sequence>MQRSTKRLKQEGIPLTSSHATSILPPPLPPPPPPPRMITSEQEVSVMVAALKNVIAGSSTATTTTTATPYADANTLHDFRLFPPSFFECATASSSSSSSSAFFNANNLVVPAAAVQTCQLCGYEGCLGCNYFSPSAAPVEDNNKKNGVKRKKKNYRGVRQRPWGKWAAEIRDPRKAARVWLGTFETAEDAARAYDRAAIEFRGPRAKLNFPFSDYTLDGHQSSSSSQQVPERDQHHHHHLPHKQLQPEIKAKNEIVDTSGMELGTSNGMEFWEAIGEEEIQQWMMMMDFQGHSSSSGSGNVHSA</sequence>
<evidence type="ECO:0000256" key="1">
    <source>
        <dbReference type="ARBA" id="ARBA00004123"/>
    </source>
</evidence>
<dbReference type="PROSITE" id="PS51032">
    <property type="entry name" value="AP2_ERF"/>
    <property type="match status" value="1"/>
</dbReference>
<dbReference type="Pfam" id="PF00847">
    <property type="entry name" value="AP2"/>
    <property type="match status" value="1"/>
</dbReference>
<dbReference type="GO" id="GO:0009873">
    <property type="term" value="P:ethylene-activated signaling pathway"/>
    <property type="evidence" value="ECO:0007669"/>
    <property type="project" value="InterPro"/>
</dbReference>
<evidence type="ECO:0000256" key="5">
    <source>
        <dbReference type="ARBA" id="ARBA00023163"/>
    </source>
</evidence>
<protein>
    <submittedName>
        <fullName evidence="9">Ethylene response factor 2</fullName>
    </submittedName>
</protein>
<dbReference type="InterPro" id="IPR001471">
    <property type="entry name" value="AP2/ERF_dom"/>
</dbReference>
<evidence type="ECO:0000256" key="6">
    <source>
        <dbReference type="ARBA" id="ARBA00023242"/>
    </source>
</evidence>
<dbReference type="GO" id="GO:0005634">
    <property type="term" value="C:nucleus"/>
    <property type="evidence" value="ECO:0007669"/>
    <property type="project" value="UniProtKB-SubCell"/>
</dbReference>
<feature type="region of interest" description="Disordered" evidence="7">
    <location>
        <begin position="217"/>
        <end position="250"/>
    </location>
</feature>
<keyword evidence="3" id="KW-0805">Transcription regulation</keyword>
<evidence type="ECO:0000256" key="4">
    <source>
        <dbReference type="ARBA" id="ARBA00023125"/>
    </source>
</evidence>
<accession>V5NZC9</accession>
<dbReference type="PANTHER" id="PTHR31190:SF181">
    <property type="entry name" value="OS02G0764700 PROTEIN"/>
    <property type="match status" value="1"/>
</dbReference>
<evidence type="ECO:0000256" key="7">
    <source>
        <dbReference type="SAM" id="MobiDB-lite"/>
    </source>
</evidence>
<dbReference type="GO" id="GO:0006952">
    <property type="term" value="P:defense response"/>
    <property type="evidence" value="ECO:0007669"/>
    <property type="project" value="UniProtKB-KW"/>
</dbReference>
<feature type="compositionally biased region" description="Polar residues" evidence="7">
    <location>
        <begin position="219"/>
        <end position="229"/>
    </location>
</feature>
<dbReference type="GO" id="GO:0003700">
    <property type="term" value="F:DNA-binding transcription factor activity"/>
    <property type="evidence" value="ECO:0007669"/>
    <property type="project" value="InterPro"/>
</dbReference>
<dbReference type="Gene3D" id="3.30.730.10">
    <property type="entry name" value="AP2/ERF domain"/>
    <property type="match status" value="1"/>
</dbReference>
<dbReference type="InterPro" id="IPR036955">
    <property type="entry name" value="AP2/ERF_dom_sf"/>
</dbReference>
<evidence type="ECO:0000256" key="3">
    <source>
        <dbReference type="ARBA" id="ARBA00023015"/>
    </source>
</evidence>
<evidence type="ECO:0000313" key="9">
    <source>
        <dbReference type="EMBL" id="AHA93901.1"/>
    </source>
</evidence>
<name>V5NZC9_COFAR</name>
<dbReference type="SMART" id="SM00380">
    <property type="entry name" value="AP2"/>
    <property type="match status" value="1"/>
</dbReference>
<dbReference type="AlphaFoldDB" id="V5NZC9"/>
<dbReference type="PANTHER" id="PTHR31190">
    <property type="entry name" value="DNA-BINDING DOMAIN"/>
    <property type="match status" value="1"/>
</dbReference>
<keyword evidence="6" id="KW-0539">Nucleus</keyword>
<feature type="region of interest" description="Disordered" evidence="7">
    <location>
        <begin position="1"/>
        <end position="34"/>
    </location>
</feature>
<dbReference type="PRINTS" id="PR00367">
    <property type="entry name" value="ETHRSPELEMNT"/>
</dbReference>